<dbReference type="Pfam" id="PF00156">
    <property type="entry name" value="Pribosyltran"/>
    <property type="match status" value="1"/>
</dbReference>
<dbReference type="PANTHER" id="PTHR47505:SF1">
    <property type="entry name" value="DNA UTILIZATION PROTEIN YHGH"/>
    <property type="match status" value="1"/>
</dbReference>
<dbReference type="EMBL" id="JACHWY010000002">
    <property type="protein sequence ID" value="MBB3047788.1"/>
    <property type="molecule type" value="Genomic_DNA"/>
</dbReference>
<dbReference type="InterPro" id="IPR051910">
    <property type="entry name" value="ComF/GntX_DNA_util-trans"/>
</dbReference>
<gene>
    <name evidence="4" type="ORF">FHR99_002054</name>
</gene>
<protein>
    <submittedName>
        <fullName evidence="4">ComF family protein</fullName>
    </submittedName>
</protein>
<dbReference type="AlphaFoldDB" id="A0A7W4W645"/>
<dbReference type="InterPro" id="IPR044005">
    <property type="entry name" value="DZR_2"/>
</dbReference>
<proteinExistence type="inferred from homology"/>
<comment type="caution">
    <text evidence="4">The sequence shown here is derived from an EMBL/GenBank/DDBJ whole genome shotgun (WGS) entry which is preliminary data.</text>
</comment>
<keyword evidence="5" id="KW-1185">Reference proteome</keyword>
<feature type="domain" description="Phosphoribosyltransferase" evidence="2">
    <location>
        <begin position="164"/>
        <end position="237"/>
    </location>
</feature>
<dbReference type="Pfam" id="PF18912">
    <property type="entry name" value="DZR_2"/>
    <property type="match status" value="1"/>
</dbReference>
<dbReference type="Proteomes" id="UP000537130">
    <property type="component" value="Unassembled WGS sequence"/>
</dbReference>
<comment type="similarity">
    <text evidence="1">Belongs to the ComF/GntX family.</text>
</comment>
<dbReference type="InterPro" id="IPR029057">
    <property type="entry name" value="PRTase-like"/>
</dbReference>
<evidence type="ECO:0000256" key="1">
    <source>
        <dbReference type="ARBA" id="ARBA00008007"/>
    </source>
</evidence>
<sequence>MVNSKLKHLSYKLFPGQCQLCLSPSRRPSDICIDCERDLPWLQACCRRCALPLATGDLCGHCLKQAPVFDQCIACWEYGFPIDALISRFKYHGDKACGALLAELAQTVFSQTGFSQTAFSKTTVDMLIPVPMHWRRQLTRGYNQTEILANHWGYAFNIPVRHAIKRTKATPTQQGLSASARRRNLLGAFALPAPDAVRGKHVVLVDDVLTTGATANTLAAILRRAGAAEISIWCLARTP</sequence>
<accession>A0A7W4W645</accession>
<dbReference type="RefSeq" id="WP_183410546.1">
    <property type="nucleotide sequence ID" value="NZ_JACHWY010000002.1"/>
</dbReference>
<organism evidence="4 5">
    <name type="scientific">Litorivivens lipolytica</name>
    <dbReference type="NCBI Taxonomy" id="1524264"/>
    <lineage>
        <taxon>Bacteria</taxon>
        <taxon>Pseudomonadati</taxon>
        <taxon>Pseudomonadota</taxon>
        <taxon>Gammaproteobacteria</taxon>
        <taxon>Litorivivens</taxon>
    </lineage>
</organism>
<feature type="domain" description="Double zinc ribbon" evidence="3">
    <location>
        <begin position="13"/>
        <end position="63"/>
    </location>
</feature>
<evidence type="ECO:0000259" key="3">
    <source>
        <dbReference type="Pfam" id="PF18912"/>
    </source>
</evidence>
<dbReference type="PANTHER" id="PTHR47505">
    <property type="entry name" value="DNA UTILIZATION PROTEIN YHGH"/>
    <property type="match status" value="1"/>
</dbReference>
<dbReference type="InterPro" id="IPR000836">
    <property type="entry name" value="PRTase_dom"/>
</dbReference>
<reference evidence="4 5" key="1">
    <citation type="submission" date="2020-08" db="EMBL/GenBank/DDBJ databases">
        <title>Genomic Encyclopedia of Type Strains, Phase III (KMG-III): the genomes of soil and plant-associated and newly described type strains.</title>
        <authorList>
            <person name="Whitman W."/>
        </authorList>
    </citation>
    <scope>NUCLEOTIDE SEQUENCE [LARGE SCALE GENOMIC DNA]</scope>
    <source>
        <strain evidence="4 5">CECT 8654</strain>
    </source>
</reference>
<dbReference type="SUPFAM" id="SSF53271">
    <property type="entry name" value="PRTase-like"/>
    <property type="match status" value="1"/>
</dbReference>
<name>A0A7W4W645_9GAMM</name>
<dbReference type="CDD" id="cd06223">
    <property type="entry name" value="PRTases_typeI"/>
    <property type="match status" value="1"/>
</dbReference>
<dbReference type="Gene3D" id="3.40.50.2020">
    <property type="match status" value="1"/>
</dbReference>
<evidence type="ECO:0000313" key="4">
    <source>
        <dbReference type="EMBL" id="MBB3047788.1"/>
    </source>
</evidence>
<evidence type="ECO:0000313" key="5">
    <source>
        <dbReference type="Proteomes" id="UP000537130"/>
    </source>
</evidence>
<evidence type="ECO:0000259" key="2">
    <source>
        <dbReference type="Pfam" id="PF00156"/>
    </source>
</evidence>